<dbReference type="HOGENOM" id="CLU_044118_0_4_10"/>
<keyword evidence="6 7" id="KW-0460">Magnesium</keyword>
<evidence type="ECO:0000256" key="3">
    <source>
        <dbReference type="ARBA" id="ARBA00009759"/>
    </source>
</evidence>
<dbReference type="GO" id="GO:0008934">
    <property type="term" value="F:inositol monophosphate 1-phosphatase activity"/>
    <property type="evidence" value="ECO:0007669"/>
    <property type="project" value="InterPro"/>
</dbReference>
<dbReference type="KEGG" id="pbt:ING2E5B_1293"/>
<dbReference type="OrthoDB" id="9772456at2"/>
<organism evidence="9 10">
    <name type="scientific">Fermentimonas caenicola</name>
    <dbReference type="NCBI Taxonomy" id="1562970"/>
    <lineage>
        <taxon>Bacteria</taxon>
        <taxon>Pseudomonadati</taxon>
        <taxon>Bacteroidota</taxon>
        <taxon>Bacteroidia</taxon>
        <taxon>Bacteroidales</taxon>
        <taxon>Dysgonomonadaceae</taxon>
        <taxon>Fermentimonas</taxon>
    </lineage>
</organism>
<dbReference type="InterPro" id="IPR033942">
    <property type="entry name" value="IMPase"/>
</dbReference>
<dbReference type="Gene3D" id="3.40.190.80">
    <property type="match status" value="1"/>
</dbReference>
<dbReference type="GO" id="GO:0006020">
    <property type="term" value="P:inositol metabolic process"/>
    <property type="evidence" value="ECO:0007669"/>
    <property type="project" value="TreeGrafter"/>
</dbReference>
<dbReference type="Pfam" id="PF00459">
    <property type="entry name" value="Inositol_P"/>
    <property type="match status" value="1"/>
</dbReference>
<evidence type="ECO:0000256" key="6">
    <source>
        <dbReference type="ARBA" id="ARBA00022842"/>
    </source>
</evidence>
<keyword evidence="10" id="KW-1185">Reference proteome</keyword>
<dbReference type="EC" id="3.1.3.25" evidence="8"/>
<evidence type="ECO:0000256" key="8">
    <source>
        <dbReference type="RuleBase" id="RU364068"/>
    </source>
</evidence>
<name>A0A098C0V7_9BACT</name>
<feature type="binding site" evidence="7">
    <location>
        <position position="210"/>
    </location>
    <ligand>
        <name>Mg(2+)</name>
        <dbReference type="ChEBI" id="CHEBI:18420"/>
        <label>1</label>
        <note>catalytic</note>
    </ligand>
</feature>
<dbReference type="Gene3D" id="3.30.540.10">
    <property type="entry name" value="Fructose-1,6-Bisphosphatase, subunit A, domain 1"/>
    <property type="match status" value="1"/>
</dbReference>
<dbReference type="EMBL" id="LN515532">
    <property type="protein sequence ID" value="CEA16043.1"/>
    <property type="molecule type" value="Genomic_DNA"/>
</dbReference>
<dbReference type="STRING" id="1562970.ING2E5B_1293"/>
<dbReference type="GO" id="GO:0046872">
    <property type="term" value="F:metal ion binding"/>
    <property type="evidence" value="ECO:0007669"/>
    <property type="project" value="UniProtKB-KW"/>
</dbReference>
<dbReference type="PRINTS" id="PR00377">
    <property type="entry name" value="IMPHPHTASES"/>
</dbReference>
<dbReference type="InterPro" id="IPR020583">
    <property type="entry name" value="Inositol_monoP_metal-BS"/>
</dbReference>
<sequence>MEDLCQKVMKIARDVGNYLKTEQQLFNKRDIELKGSRNYVTYIDKEAENRLIGRLQEILPESGFLAEEETVEFMDKEYTWIIDPLDGTTNYVHGDTPYSVSIALKHENNIVLGVVYDPLADQMFSATSKDNAFLNGNKLHISSHATLKNAYIGFGIPYKLDERGEQILRNAADHFRNTSFRIKGSAALEICYVAAGKSDTYFHSGLSPWDVAAGAFILECAGGKCTDFSGGNNYLFGREMVATNGFIHEEIMKYIINR</sequence>
<dbReference type="InterPro" id="IPR020550">
    <property type="entry name" value="Inositol_monophosphatase_CS"/>
</dbReference>
<dbReference type="InterPro" id="IPR000760">
    <property type="entry name" value="Inositol_monophosphatase-like"/>
</dbReference>
<evidence type="ECO:0000256" key="7">
    <source>
        <dbReference type="PIRSR" id="PIRSR600760-2"/>
    </source>
</evidence>
<dbReference type="PATRIC" id="fig|1562970.3.peg.1280"/>
<accession>A0A098C0V7</accession>
<dbReference type="PRINTS" id="PR01959">
    <property type="entry name" value="SBIMPHPHTASE"/>
</dbReference>
<comment type="cofactor">
    <cofactor evidence="2 7 8">
        <name>Mg(2+)</name>
        <dbReference type="ChEBI" id="CHEBI:18420"/>
    </cofactor>
</comment>
<dbReference type="PANTHER" id="PTHR20854:SF4">
    <property type="entry name" value="INOSITOL-1-MONOPHOSPHATASE-RELATED"/>
    <property type="match status" value="1"/>
</dbReference>
<feature type="binding site" evidence="7">
    <location>
        <position position="85"/>
    </location>
    <ligand>
        <name>Mg(2+)</name>
        <dbReference type="ChEBI" id="CHEBI:18420"/>
        <label>1</label>
        <note>catalytic</note>
    </ligand>
</feature>
<feature type="binding site" evidence="7">
    <location>
        <position position="67"/>
    </location>
    <ligand>
        <name>Mg(2+)</name>
        <dbReference type="ChEBI" id="CHEBI:18420"/>
        <label>1</label>
        <note>catalytic</note>
    </ligand>
</feature>
<keyword evidence="5 8" id="KW-0378">Hydrolase</keyword>
<comment type="catalytic activity">
    <reaction evidence="1 8">
        <text>a myo-inositol phosphate + H2O = myo-inositol + phosphate</text>
        <dbReference type="Rhea" id="RHEA:24056"/>
        <dbReference type="ChEBI" id="CHEBI:15377"/>
        <dbReference type="ChEBI" id="CHEBI:17268"/>
        <dbReference type="ChEBI" id="CHEBI:43474"/>
        <dbReference type="ChEBI" id="CHEBI:84139"/>
        <dbReference type="EC" id="3.1.3.25"/>
    </reaction>
</comment>
<dbReference type="PROSITE" id="PS00629">
    <property type="entry name" value="IMP_1"/>
    <property type="match status" value="1"/>
</dbReference>
<evidence type="ECO:0000256" key="2">
    <source>
        <dbReference type="ARBA" id="ARBA00001946"/>
    </source>
</evidence>
<dbReference type="PROSITE" id="PS00630">
    <property type="entry name" value="IMP_2"/>
    <property type="match status" value="1"/>
</dbReference>
<evidence type="ECO:0000256" key="4">
    <source>
        <dbReference type="ARBA" id="ARBA00022723"/>
    </source>
</evidence>
<dbReference type="SUPFAM" id="SSF56655">
    <property type="entry name" value="Carbohydrate phosphatase"/>
    <property type="match status" value="1"/>
</dbReference>
<protein>
    <recommendedName>
        <fullName evidence="8">Inositol-1-monophosphatase</fullName>
        <ecNumber evidence="8">3.1.3.25</ecNumber>
    </recommendedName>
</protein>
<evidence type="ECO:0000313" key="10">
    <source>
        <dbReference type="Proteomes" id="UP000032417"/>
    </source>
</evidence>
<dbReference type="InterPro" id="IPR022337">
    <property type="entry name" value="Inositol_monophosphatase_SuhB"/>
</dbReference>
<feature type="binding site" evidence="7">
    <location>
        <position position="86"/>
    </location>
    <ligand>
        <name>Mg(2+)</name>
        <dbReference type="ChEBI" id="CHEBI:18420"/>
        <label>1</label>
        <note>catalytic</note>
    </ligand>
</feature>
<evidence type="ECO:0000256" key="5">
    <source>
        <dbReference type="ARBA" id="ARBA00022801"/>
    </source>
</evidence>
<evidence type="ECO:0000256" key="1">
    <source>
        <dbReference type="ARBA" id="ARBA00001033"/>
    </source>
</evidence>
<proteinExistence type="inferred from homology"/>
<dbReference type="GO" id="GO:0007165">
    <property type="term" value="P:signal transduction"/>
    <property type="evidence" value="ECO:0007669"/>
    <property type="project" value="TreeGrafter"/>
</dbReference>
<dbReference type="GO" id="GO:0046854">
    <property type="term" value="P:phosphatidylinositol phosphate biosynthetic process"/>
    <property type="evidence" value="ECO:0007669"/>
    <property type="project" value="InterPro"/>
</dbReference>
<keyword evidence="4 7" id="KW-0479">Metal-binding</keyword>
<feature type="binding site" evidence="7">
    <location>
        <position position="83"/>
    </location>
    <ligand>
        <name>Mg(2+)</name>
        <dbReference type="ChEBI" id="CHEBI:18420"/>
        <label>1</label>
        <note>catalytic</note>
    </ligand>
</feature>
<dbReference type="PANTHER" id="PTHR20854">
    <property type="entry name" value="INOSITOL MONOPHOSPHATASE"/>
    <property type="match status" value="1"/>
</dbReference>
<dbReference type="CDD" id="cd01639">
    <property type="entry name" value="IMPase"/>
    <property type="match status" value="1"/>
</dbReference>
<reference evidence="9 10" key="1">
    <citation type="submission" date="2014-08" db="EMBL/GenBank/DDBJ databases">
        <authorList>
            <person name="Wibberg D."/>
        </authorList>
    </citation>
    <scope>NUCLEOTIDE SEQUENCE [LARGE SCALE GENOMIC DNA]</scope>
    <source>
        <strain evidence="10">ING2-E5B</strain>
    </source>
</reference>
<gene>
    <name evidence="9" type="ORF">ING2E5B_1293</name>
</gene>
<comment type="similarity">
    <text evidence="3 8">Belongs to the inositol monophosphatase superfamily.</text>
</comment>
<dbReference type="Proteomes" id="UP000032417">
    <property type="component" value="Chromosome 1"/>
</dbReference>
<evidence type="ECO:0000313" key="9">
    <source>
        <dbReference type="EMBL" id="CEA16043.1"/>
    </source>
</evidence>
<dbReference type="AlphaFoldDB" id="A0A098C0V7"/>